<organism evidence="2 3">
    <name type="scientific">Nocardioides baekrokdamisoli</name>
    <dbReference type="NCBI Taxonomy" id="1804624"/>
    <lineage>
        <taxon>Bacteria</taxon>
        <taxon>Bacillati</taxon>
        <taxon>Actinomycetota</taxon>
        <taxon>Actinomycetes</taxon>
        <taxon>Propionibacteriales</taxon>
        <taxon>Nocardioidaceae</taxon>
        <taxon>Nocardioides</taxon>
    </lineage>
</organism>
<keyword evidence="1" id="KW-1133">Transmembrane helix</keyword>
<protein>
    <recommendedName>
        <fullName evidence="4">PH domain-containing protein</fullName>
    </recommendedName>
</protein>
<name>A0A3G9IYD4_9ACTN</name>
<evidence type="ECO:0008006" key="4">
    <source>
        <dbReference type="Google" id="ProtNLM"/>
    </source>
</evidence>
<dbReference type="Proteomes" id="UP000271573">
    <property type="component" value="Chromosome"/>
</dbReference>
<gene>
    <name evidence="2" type="ORF">Back2_06050</name>
</gene>
<feature type="transmembrane region" description="Helical" evidence="1">
    <location>
        <begin position="18"/>
        <end position="36"/>
    </location>
</feature>
<dbReference type="AlphaFoldDB" id="A0A3G9IYD4"/>
<evidence type="ECO:0000256" key="1">
    <source>
        <dbReference type="SAM" id="Phobius"/>
    </source>
</evidence>
<evidence type="ECO:0000313" key="2">
    <source>
        <dbReference type="EMBL" id="BBH16318.1"/>
    </source>
</evidence>
<dbReference type="OrthoDB" id="3782617at2"/>
<feature type="transmembrane region" description="Helical" evidence="1">
    <location>
        <begin position="175"/>
        <end position="192"/>
    </location>
</feature>
<evidence type="ECO:0000313" key="3">
    <source>
        <dbReference type="Proteomes" id="UP000271573"/>
    </source>
</evidence>
<keyword evidence="1" id="KW-0812">Transmembrane</keyword>
<accession>A0A3G9IYD4</accession>
<keyword evidence="3" id="KW-1185">Reference proteome</keyword>
<keyword evidence="1" id="KW-0472">Membrane</keyword>
<proteinExistence type="predicted"/>
<reference evidence="2 3" key="1">
    <citation type="submission" date="2018-11" db="EMBL/GenBank/DDBJ databases">
        <title>Complete genome sequence of Nocardioides baekrokdamisoli strain KCTC 39748.</title>
        <authorList>
            <person name="Kang S.W."/>
            <person name="Lee K.C."/>
            <person name="Kim K.K."/>
            <person name="Kim J.S."/>
            <person name="Kim D.S."/>
            <person name="Ko S.H."/>
            <person name="Yang S.H."/>
            <person name="Shin Y.K."/>
            <person name="Lee J.S."/>
        </authorList>
    </citation>
    <scope>NUCLEOTIDE SEQUENCE [LARGE SCALE GENOMIC DNA]</scope>
    <source>
        <strain evidence="2 3">KCTC 39748</strain>
    </source>
</reference>
<sequence>MRGRTPRGDRARAAATRIIGWISAAAAAALGAYLFVDSPTVGGARACLVVWGVAWVAWVVLVRPHVAVDGDAIVLTNSLRDLRIPAAAVDNVRVRSYLELTVGRKRYTSPAIGFKRSSLARGDADVARGLVASPAGRQYVESGVAYAVDYLRSAVSEAKSKGEDPGPVFAIFPRAPWLSLAALVLAAVLTFLV</sequence>
<dbReference type="EMBL" id="AP019307">
    <property type="protein sequence ID" value="BBH16318.1"/>
    <property type="molecule type" value="Genomic_DNA"/>
</dbReference>
<dbReference type="KEGG" id="nbe:Back2_06050"/>
<dbReference type="RefSeq" id="WP_125566638.1">
    <property type="nucleotide sequence ID" value="NZ_AP019307.1"/>
</dbReference>
<feature type="transmembrane region" description="Helical" evidence="1">
    <location>
        <begin position="42"/>
        <end position="61"/>
    </location>
</feature>